<evidence type="ECO:0000256" key="1">
    <source>
        <dbReference type="ARBA" id="ARBA00022993"/>
    </source>
</evidence>
<evidence type="ECO:0000313" key="5">
    <source>
        <dbReference type="Proteomes" id="UP000274822"/>
    </source>
</evidence>
<dbReference type="SUPFAM" id="SSF52507">
    <property type="entry name" value="Homo-oligomeric flavin-containing Cys decarboxylases, HFCD"/>
    <property type="match status" value="1"/>
</dbReference>
<dbReference type="Gene3D" id="3.40.50.1950">
    <property type="entry name" value="Flavin prenyltransferase-like"/>
    <property type="match status" value="2"/>
</dbReference>
<keyword evidence="1" id="KW-0173">Coenzyme A biosynthesis</keyword>
<evidence type="ECO:0000313" key="4">
    <source>
        <dbReference type="EMBL" id="RUS27197.1"/>
    </source>
</evidence>
<dbReference type="InterPro" id="IPR036551">
    <property type="entry name" value="Flavin_trans-like"/>
</dbReference>
<dbReference type="PANTHER" id="PTHR14359:SF6">
    <property type="entry name" value="PHOSPHOPANTOTHENOYLCYSTEINE DECARBOXYLASE"/>
    <property type="match status" value="1"/>
</dbReference>
<evidence type="ECO:0000256" key="2">
    <source>
        <dbReference type="ARBA" id="ARBA00038350"/>
    </source>
</evidence>
<dbReference type="InterPro" id="IPR003382">
    <property type="entry name" value="Flavoprotein"/>
</dbReference>
<gene>
    <name evidence="4" type="ORF">BC938DRAFT_483601</name>
</gene>
<organism evidence="4 5">
    <name type="scientific">Jimgerdemannia flammicorona</name>
    <dbReference type="NCBI Taxonomy" id="994334"/>
    <lineage>
        <taxon>Eukaryota</taxon>
        <taxon>Fungi</taxon>
        <taxon>Fungi incertae sedis</taxon>
        <taxon>Mucoromycota</taxon>
        <taxon>Mucoromycotina</taxon>
        <taxon>Endogonomycetes</taxon>
        <taxon>Endogonales</taxon>
        <taxon>Endogonaceae</taxon>
        <taxon>Jimgerdemannia</taxon>
    </lineage>
</organism>
<keyword evidence="5" id="KW-1185">Reference proteome</keyword>
<dbReference type="EMBL" id="RBNJ01008861">
    <property type="protein sequence ID" value="RUS27197.1"/>
    <property type="molecule type" value="Genomic_DNA"/>
</dbReference>
<dbReference type="GO" id="GO:0071513">
    <property type="term" value="C:phosphopantothenoylcysteine decarboxylase complex"/>
    <property type="evidence" value="ECO:0007669"/>
    <property type="project" value="TreeGrafter"/>
</dbReference>
<name>A0A433QBN8_9FUNG</name>
<reference evidence="4 5" key="1">
    <citation type="journal article" date="2018" name="New Phytol.">
        <title>Phylogenomics of Endogonaceae and evolution of mycorrhizas within Mucoromycota.</title>
        <authorList>
            <person name="Chang Y."/>
            <person name="Desiro A."/>
            <person name="Na H."/>
            <person name="Sandor L."/>
            <person name="Lipzen A."/>
            <person name="Clum A."/>
            <person name="Barry K."/>
            <person name="Grigoriev I.V."/>
            <person name="Martin F.M."/>
            <person name="Stajich J.E."/>
            <person name="Smith M.E."/>
            <person name="Bonito G."/>
            <person name="Spatafora J.W."/>
        </authorList>
    </citation>
    <scope>NUCLEOTIDE SEQUENCE [LARGE SCALE GENOMIC DNA]</scope>
    <source>
        <strain evidence="4 5">AD002</strain>
    </source>
</reference>
<dbReference type="Pfam" id="PF02441">
    <property type="entry name" value="Flavoprotein"/>
    <property type="match status" value="1"/>
</dbReference>
<proteinExistence type="inferred from homology"/>
<sequence length="220" mass="24001">MASTPRKTHILVGATGSVASIKVPTLVSQLLQNNNVDVKIVPTAAATHFFKPEEVPGTEVLVDADEWRLRNWADLLVLAPLDANTLAKIANGLCDNLLVRFVACVWPYLLLAIQSLDPPFHSLYSQTCILRAWDPARPVIVCPAMNTNMWDHPFTAMHLGVLKDKLGFRIVAPITKLLACGDLGIGAMAEPETIVAYARQVLEETKEVREARIASVDGNA</sequence>
<dbReference type="PANTHER" id="PTHR14359">
    <property type="entry name" value="HOMO-OLIGOMERIC FLAVIN CONTAINING CYS DECARBOXYLASE FAMILY"/>
    <property type="match status" value="1"/>
</dbReference>
<comment type="caution">
    <text evidence="4">The sequence shown here is derived from an EMBL/GenBank/DDBJ whole genome shotgun (WGS) entry which is preliminary data.</text>
</comment>
<dbReference type="AlphaFoldDB" id="A0A433QBN8"/>
<dbReference type="Proteomes" id="UP000274822">
    <property type="component" value="Unassembled WGS sequence"/>
</dbReference>
<feature type="domain" description="Flavoprotein" evidence="3">
    <location>
        <begin position="9"/>
        <end position="201"/>
    </location>
</feature>
<evidence type="ECO:0000259" key="3">
    <source>
        <dbReference type="Pfam" id="PF02441"/>
    </source>
</evidence>
<dbReference type="GO" id="GO:0015937">
    <property type="term" value="P:coenzyme A biosynthetic process"/>
    <property type="evidence" value="ECO:0007669"/>
    <property type="project" value="UniProtKB-KW"/>
</dbReference>
<dbReference type="GO" id="GO:0010181">
    <property type="term" value="F:FMN binding"/>
    <property type="evidence" value="ECO:0007669"/>
    <property type="project" value="TreeGrafter"/>
</dbReference>
<protein>
    <submittedName>
        <fullName evidence="4">Flavo protein</fullName>
    </submittedName>
</protein>
<comment type="similarity">
    <text evidence="2">Belongs to the HFCD (homooligomeric flavin containing Cys decarboxylase) superfamily.</text>
</comment>
<dbReference type="GO" id="GO:0004633">
    <property type="term" value="F:phosphopantothenoylcysteine decarboxylase activity"/>
    <property type="evidence" value="ECO:0007669"/>
    <property type="project" value="TreeGrafter"/>
</dbReference>
<accession>A0A433QBN8</accession>